<proteinExistence type="predicted"/>
<name>A0A2P2PJ32_RHIMU</name>
<evidence type="ECO:0000313" key="1">
    <source>
        <dbReference type="EMBL" id="MBX54778.1"/>
    </source>
</evidence>
<sequence length="27" mass="3111">MGEQVAEKWHTAYPTPTTYEMQILTSP</sequence>
<protein>
    <submittedName>
        <fullName evidence="1">Uncharacterized protein</fullName>
    </submittedName>
</protein>
<organism evidence="1">
    <name type="scientific">Rhizophora mucronata</name>
    <name type="common">Asiatic mangrove</name>
    <dbReference type="NCBI Taxonomy" id="61149"/>
    <lineage>
        <taxon>Eukaryota</taxon>
        <taxon>Viridiplantae</taxon>
        <taxon>Streptophyta</taxon>
        <taxon>Embryophyta</taxon>
        <taxon>Tracheophyta</taxon>
        <taxon>Spermatophyta</taxon>
        <taxon>Magnoliopsida</taxon>
        <taxon>eudicotyledons</taxon>
        <taxon>Gunneridae</taxon>
        <taxon>Pentapetalae</taxon>
        <taxon>rosids</taxon>
        <taxon>fabids</taxon>
        <taxon>Malpighiales</taxon>
        <taxon>Rhizophoraceae</taxon>
        <taxon>Rhizophora</taxon>
    </lineage>
</organism>
<dbReference type="AlphaFoldDB" id="A0A2P2PJ32"/>
<accession>A0A2P2PJ32</accession>
<reference evidence="1" key="1">
    <citation type="submission" date="2018-02" db="EMBL/GenBank/DDBJ databases">
        <title>Rhizophora mucronata_Transcriptome.</title>
        <authorList>
            <person name="Meera S.P."/>
            <person name="Sreeshan A."/>
            <person name="Augustine A."/>
        </authorList>
    </citation>
    <scope>NUCLEOTIDE SEQUENCE</scope>
    <source>
        <tissue evidence="1">Leaf</tissue>
    </source>
</reference>
<dbReference type="EMBL" id="GGEC01074294">
    <property type="protein sequence ID" value="MBX54778.1"/>
    <property type="molecule type" value="Transcribed_RNA"/>
</dbReference>